<dbReference type="OrthoDB" id="2502486at2759"/>
<keyword evidence="1" id="KW-0812">Transmembrane</keyword>
<reference evidence="3" key="3">
    <citation type="journal article" date="2018" name="Mol. Plant Microbe Interact.">
        <title>Genome sequence resources for the wheat stripe rust pathogen (Puccinia striiformis f. sp. tritici) and the barley stripe rust pathogen (Puccinia striiformis f. sp. hordei).</title>
        <authorList>
            <person name="Xia C."/>
            <person name="Wang M."/>
            <person name="Yin C."/>
            <person name="Cornejo O.E."/>
            <person name="Hulbert S.H."/>
            <person name="Chen X."/>
        </authorList>
    </citation>
    <scope>NUCLEOTIDE SEQUENCE [LARGE SCALE GENOMIC DNA]</scope>
    <source>
        <strain evidence="3">93TX-2</strain>
    </source>
</reference>
<proteinExistence type="predicted"/>
<comment type="caution">
    <text evidence="2">The sequence shown here is derived from an EMBL/GenBank/DDBJ whole genome shotgun (WGS) entry which is preliminary data.</text>
</comment>
<dbReference type="Proteomes" id="UP000238274">
    <property type="component" value="Unassembled WGS sequence"/>
</dbReference>
<dbReference type="EMBL" id="PKSM01000050">
    <property type="protein sequence ID" value="POW19328.1"/>
    <property type="molecule type" value="Genomic_DNA"/>
</dbReference>
<reference evidence="2 3" key="1">
    <citation type="submission" date="2017-12" db="EMBL/GenBank/DDBJ databases">
        <title>Gene loss provides genomic basis for host adaptation in cereal stripe rust fungi.</title>
        <authorList>
            <person name="Xia C."/>
        </authorList>
    </citation>
    <scope>NUCLEOTIDE SEQUENCE [LARGE SCALE GENOMIC DNA]</scope>
    <source>
        <strain evidence="2 3">93TX-2</strain>
    </source>
</reference>
<sequence>MRIVRSFSTGPTLQQARPKLRAIPKNYPGPRRPAFEPSNPFLPIDALEGKPAIIQPEDSPDFPVLIPTAAIDPTLTRKIKSANELSPEEIIKLRQVTLDGQNQVEMIVDDWIRNELNVMGTIREETILIFKKLILNPSTLAPLAQAMKLKTAGRRKELTASHDLPKRVVPASTASDEELTELLYYLIGSIHRSLPPIITSKEDINSVDIRLKKYVKELIIDGISSAYVADLPARLKKNYAKIQKKTAAELLIRASQLSGQAMKGHKHGHARAELRGSGANEEKKLKKLVPDQVIHQTLPKLRKAKILKQRWIDEELKMVRWRNRLLNVEAVLQNEEECRKLHKLEHKQNNVVLLSSSSSSSDKDKDKDKDKASFQSSLTFGLLFLLPLLLLLQLLLLQQLQNELRNRNQSNIYNFFQTISFQIEEIC</sequence>
<dbReference type="VEuPathDB" id="FungiDB:PSHT_04757"/>
<accession>A0A2S4WC49</accession>
<organism evidence="2 3">
    <name type="scientific">Puccinia striiformis</name>
    <dbReference type="NCBI Taxonomy" id="27350"/>
    <lineage>
        <taxon>Eukaryota</taxon>
        <taxon>Fungi</taxon>
        <taxon>Dikarya</taxon>
        <taxon>Basidiomycota</taxon>
        <taxon>Pucciniomycotina</taxon>
        <taxon>Pucciniomycetes</taxon>
        <taxon>Pucciniales</taxon>
        <taxon>Pucciniaceae</taxon>
        <taxon>Puccinia</taxon>
    </lineage>
</organism>
<dbReference type="VEuPathDB" id="FungiDB:PSTT_10303"/>
<keyword evidence="1" id="KW-0472">Membrane</keyword>
<reference evidence="3" key="2">
    <citation type="journal article" date="2018" name="BMC Genomics">
        <title>Genomic insights into host adaptation between the wheat stripe rust pathogen (Puccinia striiformis f. sp. tritici) and the barley stripe rust pathogen (Puccinia striiformis f. sp. hordei).</title>
        <authorList>
            <person name="Xia C."/>
            <person name="Wang M."/>
            <person name="Yin C."/>
            <person name="Cornejo O.E."/>
            <person name="Hulbert S.H."/>
            <person name="Chen X."/>
        </authorList>
    </citation>
    <scope>NUCLEOTIDE SEQUENCE [LARGE SCALE GENOMIC DNA]</scope>
    <source>
        <strain evidence="3">93TX-2</strain>
    </source>
</reference>
<dbReference type="AlphaFoldDB" id="A0A2S4WC49"/>
<evidence type="ECO:0000313" key="2">
    <source>
        <dbReference type="EMBL" id="POW19328.1"/>
    </source>
</evidence>
<evidence type="ECO:0000313" key="3">
    <source>
        <dbReference type="Proteomes" id="UP000238274"/>
    </source>
</evidence>
<protein>
    <submittedName>
        <fullName evidence="2">Uncharacterized protein</fullName>
    </submittedName>
</protein>
<keyword evidence="1" id="KW-1133">Transmembrane helix</keyword>
<name>A0A2S4WC49_9BASI</name>
<evidence type="ECO:0000256" key="1">
    <source>
        <dbReference type="SAM" id="Phobius"/>
    </source>
</evidence>
<keyword evidence="3" id="KW-1185">Reference proteome</keyword>
<gene>
    <name evidence="2" type="ORF">PSHT_04757</name>
</gene>
<feature type="transmembrane region" description="Helical" evidence="1">
    <location>
        <begin position="378"/>
        <end position="397"/>
    </location>
</feature>